<proteinExistence type="predicted"/>
<comment type="caution">
    <text evidence="1">The sequence shown here is derived from an EMBL/GenBank/DDBJ whole genome shotgun (WGS) entry which is preliminary data.</text>
</comment>
<accession>A0AAD7WKL3</accession>
<dbReference type="EMBL" id="JAINUG010000077">
    <property type="protein sequence ID" value="KAJ8400303.1"/>
    <property type="molecule type" value="Genomic_DNA"/>
</dbReference>
<keyword evidence="2" id="KW-1185">Reference proteome</keyword>
<evidence type="ECO:0000313" key="2">
    <source>
        <dbReference type="Proteomes" id="UP001221898"/>
    </source>
</evidence>
<protein>
    <submittedName>
        <fullName evidence="1">Uncharacterized protein</fullName>
    </submittedName>
</protein>
<dbReference type="Proteomes" id="UP001221898">
    <property type="component" value="Unassembled WGS sequence"/>
</dbReference>
<reference evidence="1" key="1">
    <citation type="journal article" date="2023" name="Science">
        <title>Genome structures resolve the early diversification of teleost fishes.</title>
        <authorList>
            <person name="Parey E."/>
            <person name="Louis A."/>
            <person name="Montfort J."/>
            <person name="Bouchez O."/>
            <person name="Roques C."/>
            <person name="Iampietro C."/>
            <person name="Lluch J."/>
            <person name="Castinel A."/>
            <person name="Donnadieu C."/>
            <person name="Desvignes T."/>
            <person name="Floi Bucao C."/>
            <person name="Jouanno E."/>
            <person name="Wen M."/>
            <person name="Mejri S."/>
            <person name="Dirks R."/>
            <person name="Jansen H."/>
            <person name="Henkel C."/>
            <person name="Chen W.J."/>
            <person name="Zahm M."/>
            <person name="Cabau C."/>
            <person name="Klopp C."/>
            <person name="Thompson A.W."/>
            <person name="Robinson-Rechavi M."/>
            <person name="Braasch I."/>
            <person name="Lecointre G."/>
            <person name="Bobe J."/>
            <person name="Postlethwait J.H."/>
            <person name="Berthelot C."/>
            <person name="Roest Crollius H."/>
            <person name="Guiguen Y."/>
        </authorList>
    </citation>
    <scope>NUCLEOTIDE SEQUENCE</scope>
    <source>
        <strain evidence="1">NC1722</strain>
    </source>
</reference>
<evidence type="ECO:0000313" key="1">
    <source>
        <dbReference type="EMBL" id="KAJ8400303.1"/>
    </source>
</evidence>
<name>A0AAD7WKL3_9TELE</name>
<sequence>MEQPSWLQWNGARVLCADSSLHRRARPLLTHQWAQIDPHARGGVHKPYRVLEEDTGRTEMKEHKAIVQLVQASH</sequence>
<dbReference type="AlphaFoldDB" id="A0AAD7WKL3"/>
<gene>
    <name evidence="1" type="ORF">AAFF_G00396860</name>
</gene>
<organism evidence="1 2">
    <name type="scientific">Aldrovandia affinis</name>
    <dbReference type="NCBI Taxonomy" id="143900"/>
    <lineage>
        <taxon>Eukaryota</taxon>
        <taxon>Metazoa</taxon>
        <taxon>Chordata</taxon>
        <taxon>Craniata</taxon>
        <taxon>Vertebrata</taxon>
        <taxon>Euteleostomi</taxon>
        <taxon>Actinopterygii</taxon>
        <taxon>Neopterygii</taxon>
        <taxon>Teleostei</taxon>
        <taxon>Notacanthiformes</taxon>
        <taxon>Halosauridae</taxon>
        <taxon>Aldrovandia</taxon>
    </lineage>
</organism>